<feature type="non-terminal residue" evidence="1">
    <location>
        <position position="1"/>
    </location>
</feature>
<dbReference type="GO" id="GO:0016740">
    <property type="term" value="F:transferase activity"/>
    <property type="evidence" value="ECO:0007669"/>
    <property type="project" value="UniProtKB-KW"/>
</dbReference>
<keyword evidence="1" id="KW-0808">Transferase</keyword>
<gene>
    <name evidence="1" type="ORF">L207DRAFT_446076</name>
</gene>
<dbReference type="OrthoDB" id="541052at2759"/>
<accession>A0A2J6QS78</accession>
<keyword evidence="2" id="KW-1185">Reference proteome</keyword>
<organism evidence="1 2">
    <name type="scientific">Hyaloscypha variabilis (strain UAMH 11265 / GT02V1 / F)</name>
    <name type="common">Meliniomyces variabilis</name>
    <dbReference type="NCBI Taxonomy" id="1149755"/>
    <lineage>
        <taxon>Eukaryota</taxon>
        <taxon>Fungi</taxon>
        <taxon>Dikarya</taxon>
        <taxon>Ascomycota</taxon>
        <taxon>Pezizomycotina</taxon>
        <taxon>Leotiomycetes</taxon>
        <taxon>Helotiales</taxon>
        <taxon>Hyaloscyphaceae</taxon>
        <taxon>Hyaloscypha</taxon>
        <taxon>Hyaloscypha variabilis</taxon>
    </lineage>
</organism>
<dbReference type="STRING" id="1149755.A0A2J6QS78"/>
<dbReference type="EMBL" id="KZ613978">
    <property type="protein sequence ID" value="PMD29110.1"/>
    <property type="molecule type" value="Genomic_DNA"/>
</dbReference>
<name>A0A2J6QS78_HYAVF</name>
<protein>
    <submittedName>
        <fullName evidence="1">Glycosyltransferase family 90 protein</fullName>
    </submittedName>
</protein>
<evidence type="ECO:0000313" key="1">
    <source>
        <dbReference type="EMBL" id="PMD29110.1"/>
    </source>
</evidence>
<evidence type="ECO:0000313" key="2">
    <source>
        <dbReference type="Proteomes" id="UP000235786"/>
    </source>
</evidence>
<dbReference type="Proteomes" id="UP000235786">
    <property type="component" value="Unassembled WGS sequence"/>
</dbReference>
<proteinExistence type="predicted"/>
<reference evidence="1 2" key="1">
    <citation type="submission" date="2016-04" db="EMBL/GenBank/DDBJ databases">
        <title>A degradative enzymes factory behind the ericoid mycorrhizal symbiosis.</title>
        <authorList>
            <consortium name="DOE Joint Genome Institute"/>
            <person name="Martino E."/>
            <person name="Morin E."/>
            <person name="Grelet G."/>
            <person name="Kuo A."/>
            <person name="Kohler A."/>
            <person name="Daghino S."/>
            <person name="Barry K."/>
            <person name="Choi C."/>
            <person name="Cichocki N."/>
            <person name="Clum A."/>
            <person name="Copeland A."/>
            <person name="Hainaut M."/>
            <person name="Haridas S."/>
            <person name="Labutti K."/>
            <person name="Lindquist E."/>
            <person name="Lipzen A."/>
            <person name="Khouja H.-R."/>
            <person name="Murat C."/>
            <person name="Ohm R."/>
            <person name="Olson A."/>
            <person name="Spatafora J."/>
            <person name="Veneault-Fourrey C."/>
            <person name="Henrissat B."/>
            <person name="Grigoriev I."/>
            <person name="Martin F."/>
            <person name="Perotto S."/>
        </authorList>
    </citation>
    <scope>NUCLEOTIDE SEQUENCE [LARGE SCALE GENOMIC DNA]</scope>
    <source>
        <strain evidence="1 2">F</strain>
    </source>
</reference>
<sequence>GHDREGERIAEDGRQWAGRVLRKEDMEVYMFRLLLECGRIVDDRRQELGFVLDH</sequence>
<dbReference type="AlphaFoldDB" id="A0A2J6QS78"/>